<dbReference type="AlphaFoldDB" id="A0AAV1JWN1"/>
<dbReference type="InterPro" id="IPR027417">
    <property type="entry name" value="P-loop_NTPase"/>
</dbReference>
<protein>
    <recommendedName>
        <fullName evidence="4">ATPase AAA-type core domain-containing protein</fullName>
    </recommendedName>
</protein>
<accession>A0AAV1JWN1</accession>
<keyword evidence="3" id="KW-1185">Reference proteome</keyword>
<dbReference type="Gene3D" id="3.40.50.300">
    <property type="entry name" value="P-loop containing nucleotide triphosphate hydrolases"/>
    <property type="match status" value="1"/>
</dbReference>
<comment type="caution">
    <text evidence="2">The sequence shown here is derived from an EMBL/GenBank/DDBJ whole genome shotgun (WGS) entry which is preliminary data.</text>
</comment>
<feature type="transmembrane region" description="Helical" evidence="1">
    <location>
        <begin position="70"/>
        <end position="88"/>
    </location>
</feature>
<keyword evidence="1" id="KW-0472">Membrane</keyword>
<name>A0AAV1JWN1_9NEOP</name>
<sequence>MDCNLSNEPMDVDMSFNSTNAMEISYNEDKSLIKQENHQPTVHSPKAPKYKKLIVDLHSRQIKSKRYNNLLYALGMMVLSISILVYHFKVNVSCNDNIDTEMLRISLLQRIHGQETAISKIIKTLDSKERIKVLIMFGSTGVGKTLAGTILLRDQQASNIYHYTMPTFADAITSDILLGLTWCKSSYLVVDDLKNNDILKIKTILTILINKSDYLDRNLTIILIYNCIPDDIKFPFQCLSSFESQLRQNLSDINVSKHYVEFNQLDHNILKKCIEYEMGQEIDPNIFEKISKNFDVKQDGCKGVHQKIKYLNNRMRV</sequence>
<organism evidence="2 3">
    <name type="scientific">Leptosia nina</name>
    <dbReference type="NCBI Taxonomy" id="320188"/>
    <lineage>
        <taxon>Eukaryota</taxon>
        <taxon>Metazoa</taxon>
        <taxon>Ecdysozoa</taxon>
        <taxon>Arthropoda</taxon>
        <taxon>Hexapoda</taxon>
        <taxon>Insecta</taxon>
        <taxon>Pterygota</taxon>
        <taxon>Neoptera</taxon>
        <taxon>Endopterygota</taxon>
        <taxon>Lepidoptera</taxon>
        <taxon>Glossata</taxon>
        <taxon>Ditrysia</taxon>
        <taxon>Papilionoidea</taxon>
        <taxon>Pieridae</taxon>
        <taxon>Pierinae</taxon>
        <taxon>Leptosia</taxon>
    </lineage>
</organism>
<reference evidence="2 3" key="1">
    <citation type="submission" date="2023-11" db="EMBL/GenBank/DDBJ databases">
        <authorList>
            <person name="Okamura Y."/>
        </authorList>
    </citation>
    <scope>NUCLEOTIDE SEQUENCE [LARGE SCALE GENOMIC DNA]</scope>
</reference>
<evidence type="ECO:0008006" key="4">
    <source>
        <dbReference type="Google" id="ProtNLM"/>
    </source>
</evidence>
<proteinExistence type="predicted"/>
<evidence type="ECO:0000313" key="3">
    <source>
        <dbReference type="Proteomes" id="UP001497472"/>
    </source>
</evidence>
<evidence type="ECO:0000313" key="2">
    <source>
        <dbReference type="EMBL" id="CAK1553737.1"/>
    </source>
</evidence>
<dbReference type="EMBL" id="CAVLEF010000225">
    <property type="protein sequence ID" value="CAK1553737.1"/>
    <property type="molecule type" value="Genomic_DNA"/>
</dbReference>
<keyword evidence="1" id="KW-1133">Transmembrane helix</keyword>
<keyword evidence="1" id="KW-0812">Transmembrane</keyword>
<evidence type="ECO:0000256" key="1">
    <source>
        <dbReference type="SAM" id="Phobius"/>
    </source>
</evidence>
<dbReference type="Proteomes" id="UP001497472">
    <property type="component" value="Unassembled WGS sequence"/>
</dbReference>
<gene>
    <name evidence="2" type="ORF">LNINA_LOCUS12705</name>
</gene>
<dbReference type="SUPFAM" id="SSF52540">
    <property type="entry name" value="P-loop containing nucleoside triphosphate hydrolases"/>
    <property type="match status" value="1"/>
</dbReference>